<dbReference type="InterPro" id="IPR018110">
    <property type="entry name" value="Mandel_Rmase/mucon_lact_enz_CS"/>
</dbReference>
<dbReference type="Gene3D" id="3.20.20.120">
    <property type="entry name" value="Enolase-like C-terminal domain"/>
    <property type="match status" value="1"/>
</dbReference>
<dbReference type="Gene3D" id="3.30.390.10">
    <property type="entry name" value="Enolase-like, N-terminal domain"/>
    <property type="match status" value="1"/>
</dbReference>
<dbReference type="PANTHER" id="PTHR48073">
    <property type="entry name" value="O-SUCCINYLBENZOATE SYNTHASE-RELATED"/>
    <property type="match status" value="1"/>
</dbReference>
<dbReference type="SUPFAM" id="SSF51604">
    <property type="entry name" value="Enolase C-terminal domain-like"/>
    <property type="match status" value="1"/>
</dbReference>
<comment type="caution">
    <text evidence="3">The sequence shown here is derived from an EMBL/GenBank/DDBJ whole genome shotgun (WGS) entry which is preliminary data.</text>
</comment>
<dbReference type="GO" id="GO:0046872">
    <property type="term" value="F:metal ion binding"/>
    <property type="evidence" value="ECO:0007669"/>
    <property type="project" value="UniProtKB-KW"/>
</dbReference>
<dbReference type="Proteomes" id="UP000703893">
    <property type="component" value="Unassembled WGS sequence"/>
</dbReference>
<dbReference type="SFLD" id="SFLDG00180">
    <property type="entry name" value="muconate_cycloisomerase"/>
    <property type="match status" value="1"/>
</dbReference>
<dbReference type="GO" id="GO:0003824">
    <property type="term" value="F:catalytic activity"/>
    <property type="evidence" value="ECO:0007669"/>
    <property type="project" value="UniProtKB-ARBA"/>
</dbReference>
<evidence type="ECO:0000313" key="4">
    <source>
        <dbReference type="Proteomes" id="UP000703893"/>
    </source>
</evidence>
<evidence type="ECO:0000259" key="2">
    <source>
        <dbReference type="SMART" id="SM00922"/>
    </source>
</evidence>
<dbReference type="InterPro" id="IPR036849">
    <property type="entry name" value="Enolase-like_C_sf"/>
</dbReference>
<dbReference type="InterPro" id="IPR013342">
    <property type="entry name" value="Mandelate_racemase_C"/>
</dbReference>
<dbReference type="SFLD" id="SFLDS00001">
    <property type="entry name" value="Enolase"/>
    <property type="match status" value="1"/>
</dbReference>
<evidence type="ECO:0000313" key="3">
    <source>
        <dbReference type="EMBL" id="MBM3274971.1"/>
    </source>
</evidence>
<dbReference type="PANTHER" id="PTHR48073:SF2">
    <property type="entry name" value="O-SUCCINYLBENZOATE SYNTHASE"/>
    <property type="match status" value="1"/>
</dbReference>
<dbReference type="SMART" id="SM00922">
    <property type="entry name" value="MR_MLE"/>
    <property type="match status" value="1"/>
</dbReference>
<proteinExistence type="predicted"/>
<name>A0A938BL67_9BACT</name>
<feature type="domain" description="Mandelate racemase/muconate lactonizing enzyme C-terminal" evidence="2">
    <location>
        <begin position="141"/>
        <end position="235"/>
    </location>
</feature>
<dbReference type="GO" id="GO:0009063">
    <property type="term" value="P:amino acid catabolic process"/>
    <property type="evidence" value="ECO:0007669"/>
    <property type="project" value="InterPro"/>
</dbReference>
<dbReference type="InterPro" id="IPR029017">
    <property type="entry name" value="Enolase-like_N"/>
</dbReference>
<dbReference type="AlphaFoldDB" id="A0A938BL67"/>
<feature type="non-terminal residue" evidence="3">
    <location>
        <position position="1"/>
    </location>
</feature>
<keyword evidence="1" id="KW-0479">Metal-binding</keyword>
<dbReference type="PROSITE" id="PS00909">
    <property type="entry name" value="MR_MLE_2"/>
    <property type="match status" value="1"/>
</dbReference>
<organism evidence="3 4">
    <name type="scientific">Candidatus Tanganyikabacteria bacterium</name>
    <dbReference type="NCBI Taxonomy" id="2961651"/>
    <lineage>
        <taxon>Bacteria</taxon>
        <taxon>Bacillati</taxon>
        <taxon>Candidatus Sericytochromatia</taxon>
        <taxon>Candidatus Tanganyikabacteria</taxon>
    </lineage>
</organism>
<dbReference type="SFLD" id="SFLDF00009">
    <property type="entry name" value="o-succinylbenzoate_synthase"/>
    <property type="match status" value="1"/>
</dbReference>
<dbReference type="EMBL" id="VGJX01000396">
    <property type="protein sequence ID" value="MBM3274971.1"/>
    <property type="molecule type" value="Genomic_DNA"/>
</dbReference>
<protein>
    <submittedName>
        <fullName evidence="3">Enolase</fullName>
    </submittedName>
</protein>
<accession>A0A938BL67</accession>
<sequence>LRIPFVETFRHSAKDRTACDSIVVRVEDDCGEVGFGEGVPRPYVTGETAESMVRHLTASLWPAVADLPVPDLNTAADLAAIDRFIPEIALDSAISDNASRCALGLAILDCALRRQNRAMTSLLPPFRQKVTYSGVITAGTLEKALQHARQMKQIGLRQVKIKVGFEDDVERIRAIRTALGEDAALRLDANGAWNPDRALEVLWAVAACRIESVEQPLARGPIADLAAFKKECPIPVMVDESLVTRDDARALIAAEAVDYFNIRISKCGGLSRSLEIADLAREAGIGIQVGSQVGETAILAAAGRHVAGHLEAVAFVEGSFGTLLLSEDISPDGVRFGHKGEAPVLTGKGLGVRVLEDRLAKYAVKEVIQSVTKPTVPEPAMPVPIISTTLTLPD</sequence>
<dbReference type="InterPro" id="IPR029065">
    <property type="entry name" value="Enolase_C-like"/>
</dbReference>
<evidence type="ECO:0000256" key="1">
    <source>
        <dbReference type="ARBA" id="ARBA00022723"/>
    </source>
</evidence>
<dbReference type="Pfam" id="PF13378">
    <property type="entry name" value="MR_MLE_C"/>
    <property type="match status" value="1"/>
</dbReference>
<gene>
    <name evidence="3" type="ORF">FJZ00_07450</name>
</gene>
<dbReference type="SUPFAM" id="SSF54826">
    <property type="entry name" value="Enolase N-terminal domain-like"/>
    <property type="match status" value="1"/>
</dbReference>
<reference evidence="3 4" key="1">
    <citation type="submission" date="2019-03" db="EMBL/GenBank/DDBJ databases">
        <title>Lake Tanganyika Metagenome-Assembled Genomes (MAGs).</title>
        <authorList>
            <person name="Tran P."/>
        </authorList>
    </citation>
    <scope>NUCLEOTIDE SEQUENCE [LARGE SCALE GENOMIC DNA]</scope>
    <source>
        <strain evidence="3">K_DeepCast_65m_m2_236</strain>
    </source>
</reference>